<protein>
    <submittedName>
        <fullName evidence="6">TetR/AcrR family transcriptional regulator</fullName>
    </submittedName>
</protein>
<dbReference type="PANTHER" id="PTHR47506">
    <property type="entry name" value="TRANSCRIPTIONAL REGULATORY PROTEIN"/>
    <property type="match status" value="1"/>
</dbReference>
<feature type="DNA-binding region" description="H-T-H motif" evidence="4">
    <location>
        <begin position="29"/>
        <end position="48"/>
    </location>
</feature>
<dbReference type="InterPro" id="IPR023772">
    <property type="entry name" value="DNA-bd_HTH_TetR-type_CS"/>
</dbReference>
<dbReference type="Proteomes" id="UP001526201">
    <property type="component" value="Unassembled WGS sequence"/>
</dbReference>
<dbReference type="PROSITE" id="PS50977">
    <property type="entry name" value="HTH_TETR_2"/>
    <property type="match status" value="1"/>
</dbReference>
<evidence type="ECO:0000313" key="7">
    <source>
        <dbReference type="Proteomes" id="UP001526201"/>
    </source>
</evidence>
<reference evidence="6 7" key="1">
    <citation type="journal article" date="2022" name="BMC Genomics">
        <title>Comparative genome analysis of mycobacteria focusing on tRNA and non-coding RNA.</title>
        <authorList>
            <person name="Behra P.R.K."/>
            <person name="Pettersson B.M.F."/>
            <person name="Ramesh M."/>
            <person name="Das S."/>
            <person name="Dasgupta S."/>
            <person name="Kirsebom L.A."/>
        </authorList>
    </citation>
    <scope>NUCLEOTIDE SEQUENCE [LARGE SCALE GENOMIC DNA]</scope>
    <source>
        <strain evidence="6 7">DSM 44078</strain>
    </source>
</reference>
<dbReference type="SUPFAM" id="SSF48498">
    <property type="entry name" value="Tetracyclin repressor-like, C-terminal domain"/>
    <property type="match status" value="1"/>
</dbReference>
<feature type="domain" description="HTH tetR-type" evidence="5">
    <location>
        <begin position="6"/>
        <end position="66"/>
    </location>
</feature>
<evidence type="ECO:0000256" key="4">
    <source>
        <dbReference type="PROSITE-ProRule" id="PRU00335"/>
    </source>
</evidence>
<dbReference type="InterPro" id="IPR036271">
    <property type="entry name" value="Tet_transcr_reg_TetR-rel_C_sf"/>
</dbReference>
<dbReference type="SUPFAM" id="SSF46689">
    <property type="entry name" value="Homeodomain-like"/>
    <property type="match status" value="1"/>
</dbReference>
<dbReference type="RefSeq" id="WP_264071360.1">
    <property type="nucleotide sequence ID" value="NZ_JACKTY010000049.1"/>
</dbReference>
<dbReference type="InterPro" id="IPR001647">
    <property type="entry name" value="HTH_TetR"/>
</dbReference>
<name>A0ABT3CKQ7_9MYCO</name>
<dbReference type="PROSITE" id="PS01081">
    <property type="entry name" value="HTH_TETR_1"/>
    <property type="match status" value="1"/>
</dbReference>
<dbReference type="PRINTS" id="PR00455">
    <property type="entry name" value="HTHTETR"/>
</dbReference>
<keyword evidence="7" id="KW-1185">Reference proteome</keyword>
<sequence length="216" mass="24415">MTPPADSARQQIMRAAAHQFANRSYSLVSLDDILREAEVTKGAMYFHFRSKHALALALIDTQSAIMRNTINDLLANKLSGLETLIDICFNLAMQEVTEDLAKSSLHLLEAIGRTEDMQTKRLAEWVAGFSEITRRAAEEGDLLDTADPADVSRLFVAMYAGIRQVSDLENCEEYLRHIERAWLQVMPGVVRADRLDYFAQFVHRRTAVAIRTVNRC</sequence>
<dbReference type="InterPro" id="IPR009057">
    <property type="entry name" value="Homeodomain-like_sf"/>
</dbReference>
<evidence type="ECO:0000259" key="5">
    <source>
        <dbReference type="PROSITE" id="PS50977"/>
    </source>
</evidence>
<dbReference type="EMBL" id="JACKTY010000049">
    <property type="protein sequence ID" value="MCV7230079.1"/>
    <property type="molecule type" value="Genomic_DNA"/>
</dbReference>
<evidence type="ECO:0000313" key="6">
    <source>
        <dbReference type="EMBL" id="MCV7230079.1"/>
    </source>
</evidence>
<dbReference type="PANTHER" id="PTHR47506:SF6">
    <property type="entry name" value="HTH-TYPE TRANSCRIPTIONAL REPRESSOR NEMR"/>
    <property type="match status" value="1"/>
</dbReference>
<comment type="caution">
    <text evidence="6">The sequence shown here is derived from an EMBL/GenBank/DDBJ whole genome shotgun (WGS) entry which is preliminary data.</text>
</comment>
<dbReference type="Gene3D" id="1.10.357.10">
    <property type="entry name" value="Tetracycline Repressor, domain 2"/>
    <property type="match status" value="1"/>
</dbReference>
<evidence type="ECO:0000256" key="2">
    <source>
        <dbReference type="ARBA" id="ARBA00023125"/>
    </source>
</evidence>
<keyword evidence="3" id="KW-0804">Transcription</keyword>
<proteinExistence type="predicted"/>
<organism evidence="6 7">
    <name type="scientific">Mycolicibacterium komossense</name>
    <dbReference type="NCBI Taxonomy" id="1779"/>
    <lineage>
        <taxon>Bacteria</taxon>
        <taxon>Bacillati</taxon>
        <taxon>Actinomycetota</taxon>
        <taxon>Actinomycetes</taxon>
        <taxon>Mycobacteriales</taxon>
        <taxon>Mycobacteriaceae</taxon>
        <taxon>Mycolicibacterium</taxon>
    </lineage>
</organism>
<accession>A0ABT3CKQ7</accession>
<dbReference type="Pfam" id="PF00440">
    <property type="entry name" value="TetR_N"/>
    <property type="match status" value="1"/>
</dbReference>
<keyword evidence="2 4" id="KW-0238">DNA-binding</keyword>
<evidence type="ECO:0000256" key="3">
    <source>
        <dbReference type="ARBA" id="ARBA00023163"/>
    </source>
</evidence>
<keyword evidence="1" id="KW-0805">Transcription regulation</keyword>
<evidence type="ECO:0000256" key="1">
    <source>
        <dbReference type="ARBA" id="ARBA00023015"/>
    </source>
</evidence>
<gene>
    <name evidence="6" type="ORF">H7J73_29140</name>
</gene>